<comment type="catalytic activity">
    <reaction evidence="2">
        <text>2 GTP = 3',3'-c-di-GMP + 2 diphosphate</text>
        <dbReference type="Rhea" id="RHEA:24898"/>
        <dbReference type="ChEBI" id="CHEBI:33019"/>
        <dbReference type="ChEBI" id="CHEBI:37565"/>
        <dbReference type="ChEBI" id="CHEBI:58805"/>
        <dbReference type="EC" id="2.7.7.65"/>
    </reaction>
</comment>
<dbReference type="InterPro" id="IPR000160">
    <property type="entry name" value="GGDEF_dom"/>
</dbReference>
<protein>
    <recommendedName>
        <fullName evidence="1">diguanylate cyclase</fullName>
        <ecNumber evidence="1">2.7.7.65</ecNumber>
    </recommendedName>
</protein>
<dbReference type="InterPro" id="IPR043128">
    <property type="entry name" value="Rev_trsase/Diguanyl_cyclase"/>
</dbReference>
<keyword evidence="5" id="KW-1185">Reference proteome</keyword>
<dbReference type="InterPro" id="IPR050469">
    <property type="entry name" value="Diguanylate_Cyclase"/>
</dbReference>
<dbReference type="EC" id="2.7.7.65" evidence="1"/>
<proteinExistence type="predicted"/>
<dbReference type="Pfam" id="PF00990">
    <property type="entry name" value="GGDEF"/>
    <property type="match status" value="1"/>
</dbReference>
<dbReference type="CDD" id="cd01949">
    <property type="entry name" value="GGDEF"/>
    <property type="match status" value="1"/>
</dbReference>
<dbReference type="RefSeq" id="WP_101535904.1">
    <property type="nucleotide sequence ID" value="NZ_PKUQ01000055.1"/>
</dbReference>
<dbReference type="InterPro" id="IPR029787">
    <property type="entry name" value="Nucleotide_cyclase"/>
</dbReference>
<evidence type="ECO:0000313" key="4">
    <source>
        <dbReference type="EMBL" id="PLW75004.1"/>
    </source>
</evidence>
<accession>A0A2N5XKJ1</accession>
<name>A0A2N5XKJ1_9HYPH</name>
<dbReference type="SMART" id="SM00267">
    <property type="entry name" value="GGDEF"/>
    <property type="match status" value="1"/>
</dbReference>
<evidence type="ECO:0000259" key="3">
    <source>
        <dbReference type="PROSITE" id="PS50887"/>
    </source>
</evidence>
<dbReference type="NCBIfam" id="TIGR00254">
    <property type="entry name" value="GGDEF"/>
    <property type="match status" value="1"/>
</dbReference>
<dbReference type="SUPFAM" id="SSF55073">
    <property type="entry name" value="Nucleotide cyclase"/>
    <property type="match status" value="1"/>
</dbReference>
<reference evidence="4 5" key="1">
    <citation type="submission" date="2018-01" db="EMBL/GenBank/DDBJ databases">
        <title>The draft genome sequence of Cohaesibacter sp. H1304.</title>
        <authorList>
            <person name="Wang N.-N."/>
            <person name="Du Z.-J."/>
        </authorList>
    </citation>
    <scope>NUCLEOTIDE SEQUENCE [LARGE SCALE GENOMIC DNA]</scope>
    <source>
        <strain evidence="4 5">H1304</strain>
    </source>
</reference>
<dbReference type="PANTHER" id="PTHR45138:SF9">
    <property type="entry name" value="DIGUANYLATE CYCLASE DGCM-RELATED"/>
    <property type="match status" value="1"/>
</dbReference>
<dbReference type="AlphaFoldDB" id="A0A2N5XKJ1"/>
<dbReference type="PANTHER" id="PTHR45138">
    <property type="entry name" value="REGULATORY COMPONENTS OF SENSORY TRANSDUCTION SYSTEM"/>
    <property type="match status" value="1"/>
</dbReference>
<evidence type="ECO:0000256" key="2">
    <source>
        <dbReference type="ARBA" id="ARBA00034247"/>
    </source>
</evidence>
<dbReference type="Proteomes" id="UP000234881">
    <property type="component" value="Unassembled WGS sequence"/>
</dbReference>
<dbReference type="Gene3D" id="3.30.70.270">
    <property type="match status" value="1"/>
</dbReference>
<dbReference type="OrthoDB" id="8432712at2"/>
<dbReference type="PROSITE" id="PS50887">
    <property type="entry name" value="GGDEF"/>
    <property type="match status" value="1"/>
</dbReference>
<dbReference type="GO" id="GO:0005886">
    <property type="term" value="C:plasma membrane"/>
    <property type="evidence" value="ECO:0007669"/>
    <property type="project" value="TreeGrafter"/>
</dbReference>
<comment type="caution">
    <text evidence="4">The sequence shown here is derived from an EMBL/GenBank/DDBJ whole genome shotgun (WGS) entry which is preliminary data.</text>
</comment>
<organism evidence="4 5">
    <name type="scientific">Cohaesibacter celericrescens</name>
    <dbReference type="NCBI Taxonomy" id="2067669"/>
    <lineage>
        <taxon>Bacteria</taxon>
        <taxon>Pseudomonadati</taxon>
        <taxon>Pseudomonadota</taxon>
        <taxon>Alphaproteobacteria</taxon>
        <taxon>Hyphomicrobiales</taxon>
        <taxon>Cohaesibacteraceae</taxon>
    </lineage>
</organism>
<dbReference type="GO" id="GO:0052621">
    <property type="term" value="F:diguanylate cyclase activity"/>
    <property type="evidence" value="ECO:0007669"/>
    <property type="project" value="UniProtKB-EC"/>
</dbReference>
<evidence type="ECO:0000256" key="1">
    <source>
        <dbReference type="ARBA" id="ARBA00012528"/>
    </source>
</evidence>
<dbReference type="EMBL" id="PKUQ01000055">
    <property type="protein sequence ID" value="PLW75004.1"/>
    <property type="molecule type" value="Genomic_DNA"/>
</dbReference>
<evidence type="ECO:0000313" key="5">
    <source>
        <dbReference type="Proteomes" id="UP000234881"/>
    </source>
</evidence>
<sequence length="434" mass="48878">MAATWSIPQRDLCSVFENISDGILIVSPAAEILYRNAALEGFPTHLEERVLSLCATQHCCCGADDDLQLVERAMMEGWGVSCYALGENRLIIVKYDDYLGERIQSLRDDFAKQIASGILPSIAAMQVLRDRIASRWITIGRMDWPNERIIFDLCYDHDRLRQDGIPPLYRNVGFNMCGSMVVTKNLTGFFNQTEPHTDMGVAHIVGLALKNHRNECIGYALIADDHEPENLKETVTFLQELAVLYGPYFEVGSAEKKTRKAVADAHTDVVTGQGNRRAFESFMHECLEDMRNELEESEVEAMFDPKSLRNSLMMLIDFDGFKRVNDLAGHDEGDRALRLVAEALCEINSDSRVYRIGGDELVQVFPRAGDLEADDLRQHINIIEREMSGHGFDDIGLSMGVVHFFEGEGSFASLMALADARMYQDKRMRSIAFV</sequence>
<gene>
    <name evidence="4" type="ORF">C0081_22140</name>
</gene>
<feature type="domain" description="GGDEF" evidence="3">
    <location>
        <begin position="309"/>
        <end position="434"/>
    </location>
</feature>
<dbReference type="GO" id="GO:1902201">
    <property type="term" value="P:negative regulation of bacterial-type flagellum-dependent cell motility"/>
    <property type="evidence" value="ECO:0007669"/>
    <property type="project" value="TreeGrafter"/>
</dbReference>
<dbReference type="GO" id="GO:0043709">
    <property type="term" value="P:cell adhesion involved in single-species biofilm formation"/>
    <property type="evidence" value="ECO:0007669"/>
    <property type="project" value="TreeGrafter"/>
</dbReference>